<accession>A0ABS3EWG6</accession>
<evidence type="ECO:0000313" key="3">
    <source>
        <dbReference type="Proteomes" id="UP000664163"/>
    </source>
</evidence>
<dbReference type="PROSITE" id="PS51257">
    <property type="entry name" value="PROKAR_LIPOPROTEIN"/>
    <property type="match status" value="1"/>
</dbReference>
<proteinExistence type="predicted"/>
<feature type="domain" description="Phosphatidic acid phosphatase type 2/haloperoxidase" evidence="1">
    <location>
        <begin position="309"/>
        <end position="427"/>
    </location>
</feature>
<dbReference type="InterPro" id="IPR052559">
    <property type="entry name" value="V-haloperoxidase"/>
</dbReference>
<comment type="caution">
    <text evidence="2">The sequence shown here is derived from an EMBL/GenBank/DDBJ whole genome shotgun (WGS) entry which is preliminary data.</text>
</comment>
<protein>
    <submittedName>
        <fullName evidence="2">Vanadium-dependent haloperoxidase</fullName>
    </submittedName>
</protein>
<dbReference type="InterPro" id="IPR000326">
    <property type="entry name" value="PAP2/HPO"/>
</dbReference>
<dbReference type="Gene3D" id="1.10.606.20">
    <property type="match status" value="1"/>
</dbReference>
<dbReference type="SUPFAM" id="SSF48317">
    <property type="entry name" value="Acid phosphatase/Vanadium-dependent haloperoxidase"/>
    <property type="match status" value="1"/>
</dbReference>
<dbReference type="Proteomes" id="UP000664163">
    <property type="component" value="Unassembled WGS sequence"/>
</dbReference>
<dbReference type="PANTHER" id="PTHR34599:SF1">
    <property type="entry name" value="PHOSPHATIDIC ACID PHOSPHATASE TYPE 2_HALOPEROXIDASE DOMAIN-CONTAINING PROTEIN"/>
    <property type="match status" value="1"/>
</dbReference>
<evidence type="ECO:0000313" key="2">
    <source>
        <dbReference type="EMBL" id="MBO0330568.1"/>
    </source>
</evidence>
<organism evidence="2 3">
    <name type="scientific">[Muricauda] lutisoli</name>
    <dbReference type="NCBI Taxonomy" id="2816035"/>
    <lineage>
        <taxon>Bacteria</taxon>
        <taxon>Pseudomonadati</taxon>
        <taxon>Bacteroidota</taxon>
        <taxon>Flavobacteriia</taxon>
        <taxon>Flavobacteriales</taxon>
        <taxon>Flavobacteriaceae</taxon>
        <taxon>Allomuricauda</taxon>
    </lineage>
</organism>
<name>A0ABS3EWG6_9FLAO</name>
<dbReference type="Pfam" id="PF01569">
    <property type="entry name" value="PAP2"/>
    <property type="match status" value="1"/>
</dbReference>
<reference evidence="2 3" key="1">
    <citation type="submission" date="2021-03" db="EMBL/GenBank/DDBJ databases">
        <title>Muricauda sp. CAU 1631 isolated from Incheon.</title>
        <authorList>
            <person name="Kim W."/>
        </authorList>
    </citation>
    <scope>NUCLEOTIDE SEQUENCE [LARGE SCALE GENOMIC DNA]</scope>
    <source>
        <strain evidence="2 3">CAU 1631</strain>
    </source>
</reference>
<sequence length="443" mass="50155">MKKKISLIAALLLVLASCQKKQEPIEITPEEFHASVDKVIEVMIHDIFSPPVASRIFAYPNIAAYEIVAKKNDNYKSLAGQVTGLESIPDPKNTENINYEMAALIAHIDLNKRLIFSEERIETFRDSLYTVWMEQNEPVFNASKAYGLEVADFIGEWMDKDNYKETRTMPKFTVDSEDPSRWQPTPPAYMNGIEPHWEKIRPFAIDSAQQFKPIPPPEFSMEKDSKFYQEVMEVYEVRKSMIGKGDKSDEIAIAQFWDCNPYVSVTRGHLMFATKKITPGAHWIGITKIASRKTDADFAKTVYAYTKTSIAIADAFISCWDEKYRSNLIRPETVINEYIDDSWEPVLQTPPFPEYTSGHSVVSGAAAIALTDIFGDNFAFDDDTEVAYGLPVRSYNSFNEASDEAALSRMYGGIHYRAAIEVGIKQGRDLGKFVVDKLDMTKG</sequence>
<gene>
    <name evidence="2" type="ORF">J0X13_08400</name>
</gene>
<dbReference type="InterPro" id="IPR036938">
    <property type="entry name" value="PAP2/HPO_sf"/>
</dbReference>
<dbReference type="EMBL" id="JAFLND010000002">
    <property type="protein sequence ID" value="MBO0330568.1"/>
    <property type="molecule type" value="Genomic_DNA"/>
</dbReference>
<keyword evidence="3" id="KW-1185">Reference proteome</keyword>
<evidence type="ECO:0000259" key="1">
    <source>
        <dbReference type="Pfam" id="PF01569"/>
    </source>
</evidence>
<dbReference type="CDD" id="cd03398">
    <property type="entry name" value="PAP2_haloperoxidase"/>
    <property type="match status" value="1"/>
</dbReference>
<dbReference type="PANTHER" id="PTHR34599">
    <property type="entry name" value="PEROXIDASE-RELATED"/>
    <property type="match status" value="1"/>
</dbReference>
<dbReference type="RefSeq" id="WP_207071008.1">
    <property type="nucleotide sequence ID" value="NZ_JAFLND010000002.1"/>
</dbReference>